<gene>
    <name evidence="3" type="ORF">ACFFH4_20635</name>
</gene>
<evidence type="ECO:0000313" key="3">
    <source>
        <dbReference type="EMBL" id="MFC0561353.1"/>
    </source>
</evidence>
<dbReference type="SUPFAM" id="SSF46955">
    <property type="entry name" value="Putative DNA-binding domain"/>
    <property type="match status" value="1"/>
</dbReference>
<evidence type="ECO:0000313" key="4">
    <source>
        <dbReference type="Proteomes" id="UP001589833"/>
    </source>
</evidence>
<proteinExistence type="predicted"/>
<dbReference type="Gene3D" id="3.20.80.10">
    <property type="entry name" value="Regulatory factor, effector binding domain"/>
    <property type="match status" value="1"/>
</dbReference>
<dbReference type="PANTHER" id="PTHR30204:SF85">
    <property type="entry name" value="MULTIDRUG-EFFLUX TRANSPORTER 2 REGULATOR"/>
    <property type="match status" value="1"/>
</dbReference>
<name>A0ABV6NML7_9BACI</name>
<comment type="caution">
    <text evidence="3">The sequence shown here is derived from an EMBL/GenBank/DDBJ whole genome shotgun (WGS) entry which is preliminary data.</text>
</comment>
<dbReference type="PANTHER" id="PTHR30204">
    <property type="entry name" value="REDOX-CYCLING DRUG-SENSING TRANSCRIPTIONAL ACTIVATOR SOXR"/>
    <property type="match status" value="1"/>
</dbReference>
<evidence type="ECO:0000259" key="2">
    <source>
        <dbReference type="PROSITE" id="PS50937"/>
    </source>
</evidence>
<dbReference type="InterPro" id="IPR009061">
    <property type="entry name" value="DNA-bd_dom_put_sf"/>
</dbReference>
<dbReference type="EMBL" id="JBHLTR010000056">
    <property type="protein sequence ID" value="MFC0561353.1"/>
    <property type="molecule type" value="Genomic_DNA"/>
</dbReference>
<keyword evidence="4" id="KW-1185">Reference proteome</keyword>
<feature type="domain" description="HTH merR-type" evidence="2">
    <location>
        <begin position="8"/>
        <end position="77"/>
    </location>
</feature>
<evidence type="ECO:0000256" key="1">
    <source>
        <dbReference type="ARBA" id="ARBA00023125"/>
    </source>
</evidence>
<dbReference type="RefSeq" id="WP_273846596.1">
    <property type="nucleotide sequence ID" value="NZ_JAQQWT010000018.1"/>
</dbReference>
<dbReference type="Proteomes" id="UP001589833">
    <property type="component" value="Unassembled WGS sequence"/>
</dbReference>
<accession>A0ABV6NML7</accession>
<protein>
    <submittedName>
        <fullName evidence="3">MerR family transcriptional regulator</fullName>
    </submittedName>
</protein>
<dbReference type="InterPro" id="IPR000551">
    <property type="entry name" value="MerR-type_HTH_dom"/>
</dbReference>
<dbReference type="Gene3D" id="1.10.1660.10">
    <property type="match status" value="1"/>
</dbReference>
<organism evidence="3 4">
    <name type="scientific">Halalkalibacter alkalisediminis</name>
    <dbReference type="NCBI Taxonomy" id="935616"/>
    <lineage>
        <taxon>Bacteria</taxon>
        <taxon>Bacillati</taxon>
        <taxon>Bacillota</taxon>
        <taxon>Bacilli</taxon>
        <taxon>Bacillales</taxon>
        <taxon>Bacillaceae</taxon>
        <taxon>Halalkalibacter</taxon>
    </lineage>
</organism>
<dbReference type="InterPro" id="IPR011256">
    <property type="entry name" value="Reg_factor_effector_dom_sf"/>
</dbReference>
<dbReference type="SMART" id="SM00422">
    <property type="entry name" value="HTH_MERR"/>
    <property type="match status" value="1"/>
</dbReference>
<keyword evidence="1" id="KW-0238">DNA-binding</keyword>
<dbReference type="PROSITE" id="PS50937">
    <property type="entry name" value="HTH_MERR_2"/>
    <property type="match status" value="1"/>
</dbReference>
<sequence>MNINPQIHLTTGQFAKLINVSKDTLFYYDKVGIFSPEIIASNGYRYYSIYQSDVFSVISVLKELDMPLKDIKKFLDHRSPEKLILLLEKEEKALTTKINHLEKMRNLMAEKINVTKEAVELNTSEIVIVNKEEQFLVITDSKPLTQDKNIYDSIYYHYNYLEEYNIVPSASEGWMISVENILKGENRRYDYLYTRVTQSKYANYQVEKGAYLVTYHTEGYSKIEQTYNRLVTYAKDHDLVLKGFFYEDILLDELSVKGFEKYLIKLSVPFQK</sequence>
<dbReference type="PROSITE" id="PS00552">
    <property type="entry name" value="HTH_MERR_1"/>
    <property type="match status" value="1"/>
</dbReference>
<dbReference type="SUPFAM" id="SSF55136">
    <property type="entry name" value="Probable bacterial effector-binding domain"/>
    <property type="match status" value="1"/>
</dbReference>
<dbReference type="Pfam" id="PF13411">
    <property type="entry name" value="MerR_1"/>
    <property type="match status" value="1"/>
</dbReference>
<reference evidence="3 4" key="1">
    <citation type="submission" date="2024-09" db="EMBL/GenBank/DDBJ databases">
        <authorList>
            <person name="Sun Q."/>
            <person name="Mori K."/>
        </authorList>
    </citation>
    <scope>NUCLEOTIDE SEQUENCE [LARGE SCALE GENOMIC DNA]</scope>
    <source>
        <strain evidence="3 4">NCAIM B.02301</strain>
    </source>
</reference>
<dbReference type="CDD" id="cd04782">
    <property type="entry name" value="HTH_BltR"/>
    <property type="match status" value="1"/>
</dbReference>
<dbReference type="InterPro" id="IPR047057">
    <property type="entry name" value="MerR_fam"/>
</dbReference>